<proteinExistence type="predicted"/>
<dbReference type="EMBL" id="MK500498">
    <property type="protein sequence ID" value="QBK90746.1"/>
    <property type="molecule type" value="Genomic_DNA"/>
</dbReference>
<organism evidence="2">
    <name type="scientific">Pithovirus LCPAC201</name>
    <dbReference type="NCBI Taxonomy" id="2506591"/>
    <lineage>
        <taxon>Viruses</taxon>
        <taxon>Pithoviruses</taxon>
    </lineage>
</organism>
<feature type="compositionally biased region" description="Basic and acidic residues" evidence="1">
    <location>
        <begin position="546"/>
        <end position="557"/>
    </location>
</feature>
<feature type="region of interest" description="Disordered" evidence="1">
    <location>
        <begin position="24"/>
        <end position="62"/>
    </location>
</feature>
<feature type="region of interest" description="Disordered" evidence="1">
    <location>
        <begin position="318"/>
        <end position="385"/>
    </location>
</feature>
<feature type="region of interest" description="Disordered" evidence="1">
    <location>
        <begin position="122"/>
        <end position="170"/>
    </location>
</feature>
<sequence>MDCPYILLPLAQVFGYDLNRGCASGPKKYQPKPIRTKSRRNKNPRSDLTAIKSEKQGKNASSGKLFEKLPSLCDGVLSNSKNFVELPSARYNNVLSDNGRGFPQETLPSLCDGVLSNSKNFVELPTSGNNSQNISGGRPFRPGESLQGKVYQNSSPIPSGEKSKSNEPSSYVTRITVAQTPPKISYPVISNSNHIKSKNFEELPSAGKNKTKPTPRRDAQPSVRDGLISVNLPNISRKKDTSSSKFFESTPSRSDGSLEILNLVPKPIDGRSEITGLFPYILNSIRDSPSEDDSFTNCIPIPRRSANRIIDILNLPENQIPQTSSGEPNPVSSIPSINPSMIFGRKNIPKSKLTRSENKSHSKEGTIEDKVFHSEESKNDQPRQLTPISKMLREKSGLGPDVIDLDQSLHGSRIREYGSVRSDRSMWSARNSVRQLLGEVIDSYQISPKIPISSSTKKPKIKHSRIIDHHSDTKTPRKLKGILRQPTPRFYSDRVKDNSKNQIEDYHRQDTTKLYLTTDEVSHRKPYHSFKGMAGVMDSSKNTSHYRVDRSRLSDNSLSERRVKVGKLIENITVKD</sequence>
<name>A0A481Z572_9VIRU</name>
<feature type="compositionally biased region" description="Low complexity" evidence="1">
    <location>
        <begin position="328"/>
        <end position="340"/>
    </location>
</feature>
<feature type="region of interest" description="Disordered" evidence="1">
    <location>
        <begin position="532"/>
        <end position="557"/>
    </location>
</feature>
<evidence type="ECO:0000313" key="2">
    <source>
        <dbReference type="EMBL" id="QBK90746.1"/>
    </source>
</evidence>
<feature type="compositionally biased region" description="Polar residues" evidence="1">
    <location>
        <begin position="122"/>
        <end position="135"/>
    </location>
</feature>
<protein>
    <submittedName>
        <fullName evidence="2">Uncharacterized protein</fullName>
    </submittedName>
</protein>
<accession>A0A481Z572</accession>
<feature type="compositionally biased region" description="Polar residues" evidence="1">
    <location>
        <begin position="318"/>
        <end position="327"/>
    </location>
</feature>
<feature type="region of interest" description="Disordered" evidence="1">
    <location>
        <begin position="202"/>
        <end position="223"/>
    </location>
</feature>
<reference evidence="2" key="1">
    <citation type="journal article" date="2019" name="MBio">
        <title>Virus Genomes from Deep Sea Sediments Expand the Ocean Megavirome and Support Independent Origins of Viral Gigantism.</title>
        <authorList>
            <person name="Backstrom D."/>
            <person name="Yutin N."/>
            <person name="Jorgensen S.L."/>
            <person name="Dharamshi J."/>
            <person name="Homa F."/>
            <person name="Zaremba-Niedwiedzka K."/>
            <person name="Spang A."/>
            <person name="Wolf Y.I."/>
            <person name="Koonin E.V."/>
            <person name="Ettema T.J."/>
        </authorList>
    </citation>
    <scope>NUCLEOTIDE SEQUENCE</scope>
</reference>
<feature type="compositionally biased region" description="Basic and acidic residues" evidence="1">
    <location>
        <begin position="354"/>
        <end position="381"/>
    </location>
</feature>
<feature type="compositionally biased region" description="Basic residues" evidence="1">
    <location>
        <begin position="34"/>
        <end position="43"/>
    </location>
</feature>
<evidence type="ECO:0000256" key="1">
    <source>
        <dbReference type="SAM" id="MobiDB-lite"/>
    </source>
</evidence>
<gene>
    <name evidence="2" type="ORF">LCPAC201_00470</name>
</gene>